<dbReference type="PANTHER" id="PTHR16228:SF7">
    <property type="entry name" value="SLC41A_MGTE INTEGRAL MEMBRANE DOMAIN-CONTAINING PROTEIN"/>
    <property type="match status" value="1"/>
</dbReference>
<dbReference type="InterPro" id="IPR036396">
    <property type="entry name" value="Cyt_P450_sf"/>
</dbReference>
<dbReference type="FunFam" id="1.10.630.10:FF:000042">
    <property type="entry name" value="Cytochrome P450"/>
    <property type="match status" value="1"/>
</dbReference>
<feature type="transmembrane region" description="Helical" evidence="22">
    <location>
        <begin position="139"/>
        <end position="170"/>
    </location>
</feature>
<feature type="domain" description="SLC41A/MgtE integral membrane" evidence="23">
    <location>
        <begin position="318"/>
        <end position="456"/>
    </location>
</feature>
<evidence type="ECO:0000256" key="4">
    <source>
        <dbReference type="ARBA" id="ARBA00004406"/>
    </source>
</evidence>
<evidence type="ECO:0000256" key="16">
    <source>
        <dbReference type="ARBA" id="ARBA00023004"/>
    </source>
</evidence>
<evidence type="ECO:0000256" key="2">
    <source>
        <dbReference type="ARBA" id="ARBA00004141"/>
    </source>
</evidence>
<dbReference type="Gene3D" id="1.10.357.20">
    <property type="entry name" value="SLC41 divalent cation transporters, integral membrane domain"/>
    <property type="match status" value="2"/>
</dbReference>
<evidence type="ECO:0000256" key="9">
    <source>
        <dbReference type="ARBA" id="ARBA00022692"/>
    </source>
</evidence>
<dbReference type="InterPro" id="IPR001128">
    <property type="entry name" value="Cyt_P450"/>
</dbReference>
<dbReference type="GO" id="GO:0005506">
    <property type="term" value="F:iron ion binding"/>
    <property type="evidence" value="ECO:0007669"/>
    <property type="project" value="InterPro"/>
</dbReference>
<dbReference type="OMA" id="HEINEAN"/>
<evidence type="ECO:0000256" key="12">
    <source>
        <dbReference type="ARBA" id="ARBA00022842"/>
    </source>
</evidence>
<keyword evidence="16 20" id="KW-0408">Iron</keyword>
<evidence type="ECO:0000256" key="21">
    <source>
        <dbReference type="SAM" id="MobiDB-lite"/>
    </source>
</evidence>
<feature type="transmembrane region" description="Helical" evidence="22">
    <location>
        <begin position="370"/>
        <end position="389"/>
    </location>
</feature>
<evidence type="ECO:0000259" key="23">
    <source>
        <dbReference type="Pfam" id="PF01769"/>
    </source>
</evidence>
<dbReference type="Pfam" id="PF01769">
    <property type="entry name" value="MgtE"/>
    <property type="match status" value="2"/>
</dbReference>
<dbReference type="PROSITE" id="PS00086">
    <property type="entry name" value="CYTOCHROME_P450"/>
    <property type="match status" value="1"/>
</dbReference>
<evidence type="ECO:0000256" key="13">
    <source>
        <dbReference type="ARBA" id="ARBA00022848"/>
    </source>
</evidence>
<feature type="domain" description="SLC41A/MgtE integral membrane" evidence="23">
    <location>
        <begin position="103"/>
        <end position="239"/>
    </location>
</feature>
<keyword evidence="17" id="KW-0503">Monooxygenase</keyword>
<dbReference type="Gene3D" id="1.10.630.10">
    <property type="entry name" value="Cytochrome P450"/>
    <property type="match status" value="1"/>
</dbReference>
<dbReference type="Pfam" id="PF00067">
    <property type="entry name" value="p450"/>
    <property type="match status" value="1"/>
</dbReference>
<comment type="caution">
    <text evidence="24">The sequence shown here is derived from an EMBL/GenBank/DDBJ whole genome shotgun (WGS) entry which is preliminary data.</text>
</comment>
<feature type="binding site" description="axial binding residue" evidence="20">
    <location>
        <position position="928"/>
    </location>
    <ligand>
        <name>heme</name>
        <dbReference type="ChEBI" id="CHEBI:30413"/>
    </ligand>
    <ligandPart>
        <name>Fe</name>
        <dbReference type="ChEBI" id="CHEBI:18248"/>
    </ligandPart>
</feature>
<comment type="cofactor">
    <cofactor evidence="1 20">
        <name>heme</name>
        <dbReference type="ChEBI" id="CHEBI:30413"/>
    </cofactor>
</comment>
<dbReference type="InterPro" id="IPR017972">
    <property type="entry name" value="Cyt_P450_CS"/>
</dbReference>
<feature type="region of interest" description="Disordered" evidence="21">
    <location>
        <begin position="1"/>
        <end position="22"/>
    </location>
</feature>
<comment type="similarity">
    <text evidence="5">Belongs to the SLC41A transporter family.</text>
</comment>
<dbReference type="SUPFAM" id="SSF48264">
    <property type="entry name" value="Cytochrome P450"/>
    <property type="match status" value="1"/>
</dbReference>
<evidence type="ECO:0000256" key="19">
    <source>
        <dbReference type="ARBA" id="ARBA00023136"/>
    </source>
</evidence>
<feature type="transmembrane region" description="Helical" evidence="22">
    <location>
        <begin position="404"/>
        <end position="429"/>
    </location>
</feature>
<evidence type="ECO:0000256" key="15">
    <source>
        <dbReference type="ARBA" id="ARBA00023002"/>
    </source>
</evidence>
<keyword evidence="13" id="KW-0492">Microsome</keyword>
<keyword evidence="8 20" id="KW-0349">Heme</keyword>
<dbReference type="GO" id="GO:0008324">
    <property type="term" value="F:monoatomic cation transmembrane transporter activity"/>
    <property type="evidence" value="ECO:0007669"/>
    <property type="project" value="InterPro"/>
</dbReference>
<dbReference type="AlphaFoldDB" id="A0A9Q0RRR6"/>
<dbReference type="InterPro" id="IPR002401">
    <property type="entry name" value="Cyt_P450_E_grp-I"/>
</dbReference>
<keyword evidence="19 22" id="KW-0472">Membrane</keyword>
<dbReference type="InterPro" id="IPR036739">
    <property type="entry name" value="SLC41_membr_dom_sf"/>
</dbReference>
<feature type="transmembrane region" description="Helical" evidence="22">
    <location>
        <begin position="252"/>
        <end position="272"/>
    </location>
</feature>
<dbReference type="Proteomes" id="UP001142055">
    <property type="component" value="Chromosome 1"/>
</dbReference>
<evidence type="ECO:0000256" key="10">
    <source>
        <dbReference type="ARBA" id="ARBA00022723"/>
    </source>
</evidence>
<keyword evidence="12" id="KW-0460">Magnesium</keyword>
<evidence type="ECO:0000256" key="20">
    <source>
        <dbReference type="PIRSR" id="PIRSR602401-1"/>
    </source>
</evidence>
<dbReference type="GO" id="GO:0016705">
    <property type="term" value="F:oxidoreductase activity, acting on paired donors, with incorporation or reduction of molecular oxygen"/>
    <property type="evidence" value="ECO:0007669"/>
    <property type="project" value="InterPro"/>
</dbReference>
<keyword evidence="15" id="KW-0560">Oxidoreductase</keyword>
<reference evidence="24" key="1">
    <citation type="submission" date="2022-12" db="EMBL/GenBank/DDBJ databases">
        <title>Genome assemblies of Blomia tropicalis.</title>
        <authorList>
            <person name="Cui Y."/>
        </authorList>
    </citation>
    <scope>NUCLEOTIDE SEQUENCE</scope>
    <source>
        <tissue evidence="24">Adult mites</tissue>
    </source>
</reference>
<dbReference type="FunFam" id="1.10.357.20:FF:000001">
    <property type="entry name" value="Solute carrier family 41 member 2"/>
    <property type="match status" value="1"/>
</dbReference>
<keyword evidence="14 22" id="KW-1133">Transmembrane helix</keyword>
<gene>
    <name evidence="24" type="ORF">RDWZM_002460</name>
</gene>
<protein>
    <recommendedName>
        <fullName evidence="23">SLC41A/MgtE integral membrane domain-containing protein</fullName>
    </recommendedName>
</protein>
<dbReference type="GO" id="GO:0004497">
    <property type="term" value="F:monooxygenase activity"/>
    <property type="evidence" value="ECO:0007669"/>
    <property type="project" value="UniProtKB-KW"/>
</dbReference>
<dbReference type="EMBL" id="JAPWDV010000001">
    <property type="protein sequence ID" value="KAJ6223915.1"/>
    <property type="molecule type" value="Genomic_DNA"/>
</dbReference>
<comment type="subcellular location">
    <subcellularLocation>
        <location evidence="4">Endoplasmic reticulum membrane</location>
        <topology evidence="4">Peripheral membrane protein</topology>
    </subcellularLocation>
    <subcellularLocation>
        <location evidence="2">Membrane</location>
        <topology evidence="2">Multi-pass membrane protein</topology>
    </subcellularLocation>
    <subcellularLocation>
        <location evidence="3">Microsome membrane</location>
        <topology evidence="3">Peripheral membrane protein</topology>
    </subcellularLocation>
</comment>
<evidence type="ECO:0000313" key="24">
    <source>
        <dbReference type="EMBL" id="KAJ6223915.1"/>
    </source>
</evidence>
<sequence length="983" mass="110807">MNVSETNDDGQLENPDDMVDEDERSELLTKLVSLENGTTRPDDDTILTKRNVYKDQTSVSFLVQMSIPFTIAGLGSTFAGIILSVIINRWPIFQQLPSLEVMIPAFIGLTGNIETTLASRLSTHANLGTMDQWNNLRDLVIGNVALVWCQALVTGVFAAVASILVTYVNVHNRKHVNMANGILLCASSMLTSVATNLILASFIIIVVMVARHMDINPDNISSPIAASMGDICSLSLLAIVTQTLANVAIDSSILLISIIFVLLMFVPLLFYIARSNRFTKSSIVTGWVAILSAIVVEQPGGLVMASAFERYPTISTIQPLVNGIGSNLVAIQTSRMSTYLHSMSDHVSTVDFNPKIIFFSQGINSRITRLLLLVLMPAHLTFIYLIYVMQTCFNFHLLLTPSFILVYSIAISFQMVILLYVAHVIVFWVWKHGINPDNSAIPFTSALADVLGNVAMAIAFRFLASIHDPNAINVYIHQKYSYWSKRGINGPTGIFPLGYLLSLAITRPDHRERKWAAKYGRVYGVYTGLVPTLTIIDSELIKQVLVKDFSTYIDRRQLNAYHEIWNRNLFFAEAEDWKRIRSITSPAFTSKKLRGMFSLMNECIIRLEKYLDRVIDNDGGIVNPKHTMSGFTIDVIARAAFATVTDANNEKDRKSNFVVHGLNLFNLNSFKLALSYALPRPLLNLLGITTFFPDNSLKFFIDLTSKIIEDRKSKPNVKGNDLIQLMIDAYAYEDDLKTSNYDSLTATMDEEISSQSMNEPNVSTTTDRTIKKMNHSEIIGQCFVFFIAGFETTAGTLTHVIYELSKNQNIQERLYKEIMEDLDTENLDNQFDQILNNKPYLEAVLKETLRMYPPLVRLERRVGVDGVKLGGIPLDKNVLIEIPTVAVHYDPEYYPEPDRFNPDRFMPENRSKLVPYTYIPFGQGPRNCIGMRFAYQEAKLCLAFLVQKYRIEQIKDVTPSQLEFNTGKLMMNCKSFNVRFQKR</sequence>
<evidence type="ECO:0000256" key="18">
    <source>
        <dbReference type="ARBA" id="ARBA00023065"/>
    </source>
</evidence>
<evidence type="ECO:0000256" key="17">
    <source>
        <dbReference type="ARBA" id="ARBA00023033"/>
    </source>
</evidence>
<dbReference type="InterPro" id="IPR045349">
    <property type="entry name" value="SLC41A1-3"/>
</dbReference>
<proteinExistence type="inferred from homology"/>
<keyword evidence="25" id="KW-1185">Reference proteome</keyword>
<feature type="transmembrane region" description="Helical" evidence="22">
    <location>
        <begin position="284"/>
        <end position="308"/>
    </location>
</feature>
<evidence type="ECO:0000256" key="5">
    <source>
        <dbReference type="ARBA" id="ARBA00009749"/>
    </source>
</evidence>
<feature type="transmembrane region" description="Helical" evidence="22">
    <location>
        <begin position="182"/>
        <end position="208"/>
    </location>
</feature>
<evidence type="ECO:0000256" key="11">
    <source>
        <dbReference type="ARBA" id="ARBA00022824"/>
    </source>
</evidence>
<dbReference type="GO" id="GO:0020037">
    <property type="term" value="F:heme binding"/>
    <property type="evidence" value="ECO:0007669"/>
    <property type="project" value="InterPro"/>
</dbReference>
<dbReference type="CDD" id="cd11055">
    <property type="entry name" value="CYP3A-like"/>
    <property type="match status" value="1"/>
</dbReference>
<evidence type="ECO:0000256" key="8">
    <source>
        <dbReference type="ARBA" id="ARBA00022617"/>
    </source>
</evidence>
<evidence type="ECO:0000256" key="22">
    <source>
        <dbReference type="SAM" id="Phobius"/>
    </source>
</evidence>
<feature type="transmembrane region" description="Helical" evidence="22">
    <location>
        <begin position="441"/>
        <end position="464"/>
    </location>
</feature>
<dbReference type="PRINTS" id="PR00463">
    <property type="entry name" value="EP450I"/>
</dbReference>
<dbReference type="PRINTS" id="PR00385">
    <property type="entry name" value="P450"/>
</dbReference>
<keyword evidence="11" id="KW-0256">Endoplasmic reticulum</keyword>
<comment type="similarity">
    <text evidence="6">Belongs to the cytochrome P450 family.</text>
</comment>
<evidence type="ECO:0000256" key="6">
    <source>
        <dbReference type="ARBA" id="ARBA00010617"/>
    </source>
</evidence>
<name>A0A9Q0RRR6_BLOTA</name>
<dbReference type="GO" id="GO:0005789">
    <property type="term" value="C:endoplasmic reticulum membrane"/>
    <property type="evidence" value="ECO:0007669"/>
    <property type="project" value="UniProtKB-SubCell"/>
</dbReference>
<keyword evidence="7" id="KW-0813">Transport</keyword>
<organism evidence="24 25">
    <name type="scientific">Blomia tropicalis</name>
    <name type="common">Mite</name>
    <dbReference type="NCBI Taxonomy" id="40697"/>
    <lineage>
        <taxon>Eukaryota</taxon>
        <taxon>Metazoa</taxon>
        <taxon>Ecdysozoa</taxon>
        <taxon>Arthropoda</taxon>
        <taxon>Chelicerata</taxon>
        <taxon>Arachnida</taxon>
        <taxon>Acari</taxon>
        <taxon>Acariformes</taxon>
        <taxon>Sarcoptiformes</taxon>
        <taxon>Astigmata</taxon>
        <taxon>Glycyphagoidea</taxon>
        <taxon>Echimyopodidae</taxon>
        <taxon>Blomia</taxon>
    </lineage>
</organism>
<keyword evidence="9 22" id="KW-0812">Transmembrane</keyword>
<accession>A0A9Q0RRR6</accession>
<evidence type="ECO:0000313" key="25">
    <source>
        <dbReference type="Proteomes" id="UP001142055"/>
    </source>
</evidence>
<evidence type="ECO:0000256" key="3">
    <source>
        <dbReference type="ARBA" id="ARBA00004174"/>
    </source>
</evidence>
<dbReference type="SUPFAM" id="SSF161093">
    <property type="entry name" value="MgtE membrane domain-like"/>
    <property type="match status" value="2"/>
</dbReference>
<evidence type="ECO:0000256" key="7">
    <source>
        <dbReference type="ARBA" id="ARBA00022448"/>
    </source>
</evidence>
<dbReference type="PANTHER" id="PTHR16228">
    <property type="entry name" value="DIVALENT CATION TRANSPORTER SOLUTE CARRIER FAMILY 41"/>
    <property type="match status" value="1"/>
</dbReference>
<keyword evidence="10 20" id="KW-0479">Metal-binding</keyword>
<feature type="transmembrane region" description="Helical" evidence="22">
    <location>
        <begin position="67"/>
        <end position="87"/>
    </location>
</feature>
<evidence type="ECO:0000256" key="14">
    <source>
        <dbReference type="ARBA" id="ARBA00022989"/>
    </source>
</evidence>
<evidence type="ECO:0000256" key="1">
    <source>
        <dbReference type="ARBA" id="ARBA00001971"/>
    </source>
</evidence>
<dbReference type="GO" id="GO:0005886">
    <property type="term" value="C:plasma membrane"/>
    <property type="evidence" value="ECO:0007669"/>
    <property type="project" value="TreeGrafter"/>
</dbReference>
<dbReference type="InterPro" id="IPR006667">
    <property type="entry name" value="SLC41_membr_dom"/>
</dbReference>
<keyword evidence="18" id="KW-0406">Ion transport</keyword>